<evidence type="ECO:0000256" key="5">
    <source>
        <dbReference type="SAM" id="Phobius"/>
    </source>
</evidence>
<dbReference type="Pfam" id="PF06737">
    <property type="entry name" value="Transglycosylas"/>
    <property type="match status" value="1"/>
</dbReference>
<feature type="compositionally biased region" description="Low complexity" evidence="4">
    <location>
        <begin position="31"/>
        <end position="43"/>
    </location>
</feature>
<name>A0A4U6QMU8_9ACTN</name>
<dbReference type="GO" id="GO:0016787">
    <property type="term" value="F:hydrolase activity"/>
    <property type="evidence" value="ECO:0007669"/>
    <property type="project" value="UniProtKB-KW"/>
</dbReference>
<feature type="compositionally biased region" description="Polar residues" evidence="4">
    <location>
        <begin position="288"/>
        <end position="297"/>
    </location>
</feature>
<keyword evidence="2" id="KW-0732">Signal</keyword>
<evidence type="ECO:0000256" key="4">
    <source>
        <dbReference type="SAM" id="MobiDB-lite"/>
    </source>
</evidence>
<feature type="domain" description="G5" evidence="6">
    <location>
        <begin position="241"/>
        <end position="322"/>
    </location>
</feature>
<comment type="similarity">
    <text evidence="1">Belongs to the transglycosylase family. Rpf subfamily.</text>
</comment>
<feature type="region of interest" description="Disordered" evidence="4">
    <location>
        <begin position="1"/>
        <end position="43"/>
    </location>
</feature>
<dbReference type="InterPro" id="IPR051933">
    <property type="entry name" value="Resuscitation_pf_RpfB"/>
</dbReference>
<feature type="compositionally biased region" description="Low complexity" evidence="4">
    <location>
        <begin position="255"/>
        <end position="282"/>
    </location>
</feature>
<proteinExistence type="inferred from homology"/>
<keyword evidence="5" id="KW-0812">Transmembrane</keyword>
<keyword evidence="5" id="KW-1133">Transmembrane helix</keyword>
<evidence type="ECO:0000256" key="2">
    <source>
        <dbReference type="ARBA" id="ARBA00022729"/>
    </source>
</evidence>
<dbReference type="InterPro" id="IPR010618">
    <property type="entry name" value="RPF"/>
</dbReference>
<dbReference type="InterPro" id="IPR011098">
    <property type="entry name" value="G5_dom"/>
</dbReference>
<dbReference type="SUPFAM" id="SSF53955">
    <property type="entry name" value="Lysozyme-like"/>
    <property type="match status" value="1"/>
</dbReference>
<dbReference type="Pfam" id="PF03990">
    <property type="entry name" value="DUF348"/>
    <property type="match status" value="3"/>
</dbReference>
<keyword evidence="8" id="KW-1185">Reference proteome</keyword>
<feature type="transmembrane region" description="Helical" evidence="5">
    <location>
        <begin position="50"/>
        <end position="71"/>
    </location>
</feature>
<dbReference type="PANTHER" id="PTHR39160">
    <property type="entry name" value="CELL WALL-BINDING PROTEIN YOCH"/>
    <property type="match status" value="1"/>
</dbReference>
<dbReference type="Pfam" id="PF07501">
    <property type="entry name" value="G5"/>
    <property type="match status" value="1"/>
</dbReference>
<dbReference type="PROSITE" id="PS51109">
    <property type="entry name" value="G5"/>
    <property type="match status" value="1"/>
</dbReference>
<evidence type="ECO:0000313" key="8">
    <source>
        <dbReference type="Proteomes" id="UP000306985"/>
    </source>
</evidence>
<dbReference type="InterPro" id="IPR007137">
    <property type="entry name" value="DUF348"/>
</dbReference>
<evidence type="ECO:0000256" key="1">
    <source>
        <dbReference type="ARBA" id="ARBA00010830"/>
    </source>
</evidence>
<accession>A0A4U6QMU8</accession>
<dbReference type="EMBL" id="SZZH01000001">
    <property type="protein sequence ID" value="TKV61761.1"/>
    <property type="molecule type" value="Genomic_DNA"/>
</dbReference>
<protein>
    <submittedName>
        <fullName evidence="7">DUF348 domain-containing protein</fullName>
    </submittedName>
</protein>
<dbReference type="Proteomes" id="UP000306985">
    <property type="component" value="Unassembled WGS sequence"/>
</dbReference>
<feature type="compositionally biased region" description="Low complexity" evidence="4">
    <location>
        <begin position="327"/>
        <end position="383"/>
    </location>
</feature>
<dbReference type="OrthoDB" id="1404170at2"/>
<dbReference type="CDD" id="cd13925">
    <property type="entry name" value="RPF"/>
    <property type="match status" value="1"/>
</dbReference>
<dbReference type="AlphaFoldDB" id="A0A4U6QMU8"/>
<comment type="caution">
    <text evidence="7">The sequence shown here is derived from an EMBL/GenBank/DDBJ whole genome shotgun (WGS) entry which is preliminary data.</text>
</comment>
<keyword evidence="5" id="KW-0472">Membrane</keyword>
<feature type="region of interest" description="Disordered" evidence="4">
    <location>
        <begin position="255"/>
        <end position="386"/>
    </location>
</feature>
<evidence type="ECO:0000259" key="6">
    <source>
        <dbReference type="PROSITE" id="PS51109"/>
    </source>
</evidence>
<dbReference type="PANTHER" id="PTHR39160:SF4">
    <property type="entry name" value="RESUSCITATION-PROMOTING FACTOR RPFB"/>
    <property type="match status" value="1"/>
</dbReference>
<dbReference type="Gene3D" id="2.20.230.10">
    <property type="entry name" value="Resuscitation-promoting factor rpfb"/>
    <property type="match status" value="1"/>
</dbReference>
<dbReference type="SMART" id="SM01208">
    <property type="entry name" value="G5"/>
    <property type="match status" value="1"/>
</dbReference>
<organism evidence="7 8">
    <name type="scientific">Nakamurella flava</name>
    <dbReference type="NCBI Taxonomy" id="2576308"/>
    <lineage>
        <taxon>Bacteria</taxon>
        <taxon>Bacillati</taxon>
        <taxon>Actinomycetota</taxon>
        <taxon>Actinomycetes</taxon>
        <taxon>Nakamurellales</taxon>
        <taxon>Nakamurellaceae</taxon>
        <taxon>Nakamurella</taxon>
    </lineage>
</organism>
<evidence type="ECO:0000313" key="7">
    <source>
        <dbReference type="EMBL" id="TKV61761.1"/>
    </source>
</evidence>
<reference evidence="7 8" key="1">
    <citation type="submission" date="2019-05" db="EMBL/GenBank/DDBJ databases">
        <title>Nakamurella sp. N5BH11, whole genome shotgun sequence.</title>
        <authorList>
            <person name="Tuo L."/>
        </authorList>
    </citation>
    <scope>NUCLEOTIDE SEQUENCE [LARGE SCALE GENOMIC DNA]</scope>
    <source>
        <strain evidence="7 8">N5BH11</strain>
    </source>
</reference>
<gene>
    <name evidence="7" type="ORF">FDO65_09505</name>
</gene>
<dbReference type="Gene3D" id="1.10.530.10">
    <property type="match status" value="1"/>
</dbReference>
<dbReference type="InterPro" id="IPR023346">
    <property type="entry name" value="Lysozyme-like_dom_sf"/>
</dbReference>
<sequence length="459" mass="46139">MTMGAHSDNVTAGTDATEEFGSVAVAEPQDTDSTSSTGTASTGRKLRKPVLAVAAALAVALVAGGSIAAAMNKTVTITVDGQAQEISTFSGSVSGALESAGLSVSEHDMLAPAADTAIQDGSQIAIERGRLLTLSIDGQTREVWTTADTVEEALTELGQNPASYTLSADRSREIPLDGLALSAETIHSATVADGAGAAEGVQSSAETVGALLAERGITLGELDTVAPAAETPLSDGLQIAVTRVAKTTVTEQVDVPQPADQQVEDSSATVGTSTVTQQGTAGKDQVTYEVTSTNGAETSKVETGRSPLTAAQPTIVSVGTKEPVKVSAPAQSSSRSSQSQSASSESSSRSASSAQSSAPAQESASSSSSSSSTPAPSSSGSSGINWDGIAQCESTNNWSINTGNGYYGGLQFDIPTWNSGGGSQYASRPDLASREQQIAVAENVAATRGSSPWACASHG</sequence>
<keyword evidence="3" id="KW-0378">Hydrolase</keyword>
<evidence type="ECO:0000256" key="3">
    <source>
        <dbReference type="ARBA" id="ARBA00022801"/>
    </source>
</evidence>